<organism evidence="2 3">
    <name type="scientific">Solemya velesiana gill symbiont</name>
    <dbReference type="NCBI Taxonomy" id="1918948"/>
    <lineage>
        <taxon>Bacteria</taxon>
        <taxon>Pseudomonadati</taxon>
        <taxon>Pseudomonadota</taxon>
        <taxon>Gammaproteobacteria</taxon>
        <taxon>sulfur-oxidizing symbionts</taxon>
    </lineage>
</organism>
<proteinExistence type="predicted"/>
<dbReference type="Gene3D" id="3.20.20.450">
    <property type="entry name" value="EAL domain"/>
    <property type="match status" value="1"/>
</dbReference>
<sequence>MSTGKVIGAEALVRWNRPDHGLISPADFIPLAEDTGLIIPMGAFVMGTACRQVMAWSQDGFFQGRIAVNIAGPQMERGNIAETVKTILEETGMPASQLELEITESFIMGNAEEALLTVQSLKDLGVATSIDDFGTGYSSLSYLKRLPVDTLKIDQSFVRDLPDDPEDAAIARAVIALGRNLGYTVIAEGVETGEQRRFLMEEQCQMAQGYLFSRPMPPDEFETWLRNNQALLM</sequence>
<dbReference type="InterPro" id="IPR035919">
    <property type="entry name" value="EAL_sf"/>
</dbReference>
<evidence type="ECO:0000259" key="1">
    <source>
        <dbReference type="PROSITE" id="PS50883"/>
    </source>
</evidence>
<dbReference type="Pfam" id="PF00563">
    <property type="entry name" value="EAL"/>
    <property type="match status" value="1"/>
</dbReference>
<protein>
    <recommendedName>
        <fullName evidence="1">EAL domain-containing protein</fullName>
    </recommendedName>
</protein>
<evidence type="ECO:0000313" key="3">
    <source>
        <dbReference type="Proteomes" id="UP000190896"/>
    </source>
</evidence>
<accession>A0A1T2KSN5</accession>
<dbReference type="PANTHER" id="PTHR33121">
    <property type="entry name" value="CYCLIC DI-GMP PHOSPHODIESTERASE PDEF"/>
    <property type="match status" value="1"/>
</dbReference>
<dbReference type="SUPFAM" id="SSF141868">
    <property type="entry name" value="EAL domain-like"/>
    <property type="match status" value="1"/>
</dbReference>
<dbReference type="RefSeq" id="WP_245832100.1">
    <property type="nucleotide sequence ID" value="NZ_MPRJ01000070.1"/>
</dbReference>
<evidence type="ECO:0000313" key="2">
    <source>
        <dbReference type="EMBL" id="OOZ35865.1"/>
    </source>
</evidence>
<dbReference type="SMART" id="SM00052">
    <property type="entry name" value="EAL"/>
    <property type="match status" value="1"/>
</dbReference>
<dbReference type="GO" id="GO:0071111">
    <property type="term" value="F:cyclic-guanylate-specific phosphodiesterase activity"/>
    <property type="evidence" value="ECO:0007669"/>
    <property type="project" value="InterPro"/>
</dbReference>
<reference evidence="2 3" key="1">
    <citation type="submission" date="2016-11" db="EMBL/GenBank/DDBJ databases">
        <title>Mixed transmission modes and dynamic genome evolution in an obligate animal-bacterial symbiosis.</title>
        <authorList>
            <person name="Russell S.L."/>
            <person name="Corbett-Detig R.B."/>
            <person name="Cavanaugh C.M."/>
        </authorList>
    </citation>
    <scope>NUCLEOTIDE SEQUENCE [LARGE SCALE GENOMIC DNA]</scope>
    <source>
        <strain evidence="2">Se-Cadez</strain>
    </source>
</reference>
<name>A0A1T2KSN5_9GAMM</name>
<dbReference type="InterPro" id="IPR050706">
    <property type="entry name" value="Cyclic-di-GMP_PDE-like"/>
</dbReference>
<dbReference type="EMBL" id="MPRJ01000070">
    <property type="protein sequence ID" value="OOZ35865.1"/>
    <property type="molecule type" value="Genomic_DNA"/>
</dbReference>
<dbReference type="CDD" id="cd01948">
    <property type="entry name" value="EAL"/>
    <property type="match status" value="1"/>
</dbReference>
<feature type="domain" description="EAL" evidence="1">
    <location>
        <begin position="1"/>
        <end position="229"/>
    </location>
</feature>
<dbReference type="AlphaFoldDB" id="A0A1T2KSN5"/>
<comment type="caution">
    <text evidence="2">The sequence shown here is derived from an EMBL/GenBank/DDBJ whole genome shotgun (WGS) entry which is preliminary data.</text>
</comment>
<keyword evidence="3" id="KW-1185">Reference proteome</keyword>
<dbReference type="Proteomes" id="UP000190896">
    <property type="component" value="Unassembled WGS sequence"/>
</dbReference>
<dbReference type="InterPro" id="IPR001633">
    <property type="entry name" value="EAL_dom"/>
</dbReference>
<gene>
    <name evidence="2" type="ORF">BOW51_09930</name>
</gene>
<dbReference type="PANTHER" id="PTHR33121:SF71">
    <property type="entry name" value="OXYGEN SENSOR PROTEIN DOSP"/>
    <property type="match status" value="1"/>
</dbReference>
<dbReference type="PROSITE" id="PS50883">
    <property type="entry name" value="EAL"/>
    <property type="match status" value="1"/>
</dbReference>